<dbReference type="InterPro" id="IPR006439">
    <property type="entry name" value="HAD-SF_hydro_IA"/>
</dbReference>
<dbReference type="NCBIfam" id="TIGR01509">
    <property type="entry name" value="HAD-SF-IA-v3"/>
    <property type="match status" value="1"/>
</dbReference>
<dbReference type="CDD" id="cd07505">
    <property type="entry name" value="HAD_BPGM-like"/>
    <property type="match status" value="1"/>
</dbReference>
<evidence type="ECO:0000313" key="1">
    <source>
        <dbReference type="EMBL" id="MFC4336991.1"/>
    </source>
</evidence>
<dbReference type="InterPro" id="IPR023198">
    <property type="entry name" value="PGP-like_dom2"/>
</dbReference>
<dbReference type="InterPro" id="IPR023214">
    <property type="entry name" value="HAD_sf"/>
</dbReference>
<dbReference type="Pfam" id="PF13419">
    <property type="entry name" value="HAD_2"/>
    <property type="match status" value="1"/>
</dbReference>
<dbReference type="SUPFAM" id="SSF56784">
    <property type="entry name" value="HAD-like"/>
    <property type="match status" value="1"/>
</dbReference>
<sequence>MNDIPKALLWDMDGTLIDTEPLWDEVMEEILAEHGRAMTSEIRHSMVGSSESGSIPIMLDASGLEPDAENYEWMRVQFNTRITAKFQRGVAHLAGAQDMLREAAAAGIPQALVTSTNRELTEHLLPHIGRGHFDLTVTSSDIERPKPDPQPYLRAAEKLGVDPADALVLEDSPTGIRAAVAAGANVVAVPSPVPPPPELGLERTGPLDRYRLSDLFAMSYRAA</sequence>
<gene>
    <name evidence="1" type="ORF">ACFPET_17445</name>
</gene>
<dbReference type="InterPro" id="IPR041492">
    <property type="entry name" value="HAD_2"/>
</dbReference>
<dbReference type="SFLD" id="SFLDG01135">
    <property type="entry name" value="C1.5.6:_HAD__Beta-PGM__Phospha"/>
    <property type="match status" value="1"/>
</dbReference>
<dbReference type="Gene3D" id="1.10.150.240">
    <property type="entry name" value="Putative phosphatase, domain 2"/>
    <property type="match status" value="1"/>
</dbReference>
<dbReference type="PANTHER" id="PTHR18901">
    <property type="entry name" value="2-DEOXYGLUCOSE-6-PHOSPHATE PHOSPHATASE 2"/>
    <property type="match status" value="1"/>
</dbReference>
<keyword evidence="2" id="KW-1185">Reference proteome</keyword>
<reference evidence="2" key="1">
    <citation type="journal article" date="2019" name="Int. J. Syst. Evol. Microbiol.">
        <title>The Global Catalogue of Microorganisms (GCM) 10K type strain sequencing project: providing services to taxonomists for standard genome sequencing and annotation.</title>
        <authorList>
            <consortium name="The Broad Institute Genomics Platform"/>
            <consortium name="The Broad Institute Genome Sequencing Center for Infectious Disease"/>
            <person name="Wu L."/>
            <person name="Ma J."/>
        </authorList>
    </citation>
    <scope>NUCLEOTIDE SEQUENCE [LARGE SCALE GENOMIC DNA]</scope>
    <source>
        <strain evidence="2">IBRC-M 10908</strain>
    </source>
</reference>
<name>A0ABV8U1N3_9ACTN</name>
<dbReference type="PRINTS" id="PR00413">
    <property type="entry name" value="HADHALOGNASE"/>
</dbReference>
<organism evidence="1 2">
    <name type="scientific">Salininema proteolyticum</name>
    <dbReference type="NCBI Taxonomy" id="1607685"/>
    <lineage>
        <taxon>Bacteria</taxon>
        <taxon>Bacillati</taxon>
        <taxon>Actinomycetota</taxon>
        <taxon>Actinomycetes</taxon>
        <taxon>Glycomycetales</taxon>
        <taxon>Glycomycetaceae</taxon>
        <taxon>Salininema</taxon>
    </lineage>
</organism>
<dbReference type="InterPro" id="IPR036412">
    <property type="entry name" value="HAD-like_sf"/>
</dbReference>
<dbReference type="GO" id="GO:0016787">
    <property type="term" value="F:hydrolase activity"/>
    <property type="evidence" value="ECO:0007669"/>
    <property type="project" value="UniProtKB-KW"/>
</dbReference>
<keyword evidence="1" id="KW-0378">Hydrolase</keyword>
<dbReference type="PANTHER" id="PTHR18901:SF38">
    <property type="entry name" value="PSEUDOURIDINE-5'-PHOSPHATASE"/>
    <property type="match status" value="1"/>
</dbReference>
<evidence type="ECO:0000313" key="2">
    <source>
        <dbReference type="Proteomes" id="UP001595823"/>
    </source>
</evidence>
<proteinExistence type="predicted"/>
<dbReference type="EMBL" id="JBHSDK010000026">
    <property type="protein sequence ID" value="MFC4336991.1"/>
    <property type="molecule type" value="Genomic_DNA"/>
</dbReference>
<protein>
    <submittedName>
        <fullName evidence="1">HAD family hydrolase</fullName>
    </submittedName>
</protein>
<dbReference type="Gene3D" id="3.40.50.1000">
    <property type="entry name" value="HAD superfamily/HAD-like"/>
    <property type="match status" value="1"/>
</dbReference>
<dbReference type="SFLD" id="SFLDS00003">
    <property type="entry name" value="Haloacid_Dehalogenase"/>
    <property type="match status" value="1"/>
</dbReference>
<accession>A0ABV8U1N3</accession>
<dbReference type="NCBIfam" id="TIGR01549">
    <property type="entry name" value="HAD-SF-IA-v1"/>
    <property type="match status" value="1"/>
</dbReference>
<dbReference type="RefSeq" id="WP_380623483.1">
    <property type="nucleotide sequence ID" value="NZ_JBHSDK010000026.1"/>
</dbReference>
<dbReference type="SFLD" id="SFLDG01129">
    <property type="entry name" value="C1.5:_HAD__Beta-PGM__Phosphata"/>
    <property type="match status" value="1"/>
</dbReference>
<dbReference type="Proteomes" id="UP001595823">
    <property type="component" value="Unassembled WGS sequence"/>
</dbReference>
<comment type="caution">
    <text evidence="1">The sequence shown here is derived from an EMBL/GenBank/DDBJ whole genome shotgun (WGS) entry which is preliminary data.</text>
</comment>